<dbReference type="InterPro" id="IPR015940">
    <property type="entry name" value="UBA"/>
</dbReference>
<dbReference type="GO" id="GO:0005829">
    <property type="term" value="C:cytosol"/>
    <property type="evidence" value="ECO:0007669"/>
    <property type="project" value="TreeGrafter"/>
</dbReference>
<dbReference type="Pfam" id="PF22562">
    <property type="entry name" value="UBA_7"/>
    <property type="match status" value="1"/>
</dbReference>
<dbReference type="EnsemblMetazoa" id="tetur08g05400.1">
    <property type="protein sequence ID" value="tetur08g05400.1"/>
    <property type="gene ID" value="tetur08g05400"/>
</dbReference>
<evidence type="ECO:0000313" key="7">
    <source>
        <dbReference type="Proteomes" id="UP000015104"/>
    </source>
</evidence>
<evidence type="ECO:0000256" key="2">
    <source>
        <dbReference type="ARBA" id="ARBA00022801"/>
    </source>
</evidence>
<evidence type="ECO:0000256" key="1">
    <source>
        <dbReference type="ARBA" id="ARBA00013260"/>
    </source>
</evidence>
<comment type="similarity">
    <text evidence="3">Belongs to the PTH2 family.</text>
</comment>
<dbReference type="PROSITE" id="PS50030">
    <property type="entry name" value="UBA"/>
    <property type="match status" value="1"/>
</dbReference>
<dbReference type="InterPro" id="IPR023476">
    <property type="entry name" value="Pep_tRNA_hydro_II_dom_sf"/>
</dbReference>
<dbReference type="HOGENOM" id="CLU_073661_0_2_1"/>
<proteinExistence type="inferred from homology"/>
<reference evidence="6" key="2">
    <citation type="submission" date="2015-06" db="UniProtKB">
        <authorList>
            <consortium name="EnsemblMetazoa"/>
        </authorList>
    </citation>
    <scope>IDENTIFICATION</scope>
</reference>
<dbReference type="InterPro" id="IPR009060">
    <property type="entry name" value="UBA-like_sf"/>
</dbReference>
<protein>
    <recommendedName>
        <fullName evidence="1">peptidyl-tRNA hydrolase</fullName>
        <ecNumber evidence="1">3.1.1.29</ecNumber>
    </recommendedName>
</protein>
<dbReference type="PANTHER" id="PTHR12649">
    <property type="entry name" value="PEPTIDYL-TRNA HYDROLASE 2"/>
    <property type="match status" value="1"/>
</dbReference>
<evidence type="ECO:0000259" key="5">
    <source>
        <dbReference type="PROSITE" id="PS50030"/>
    </source>
</evidence>
<dbReference type="EC" id="3.1.1.29" evidence="1"/>
<dbReference type="Pfam" id="PF01981">
    <property type="entry name" value="PTH2"/>
    <property type="match status" value="1"/>
</dbReference>
<name>T1KBV3_TETUR</name>
<dbReference type="Proteomes" id="UP000015104">
    <property type="component" value="Unassembled WGS sequence"/>
</dbReference>
<dbReference type="GO" id="GO:0004045">
    <property type="term" value="F:peptidyl-tRNA hydrolase activity"/>
    <property type="evidence" value="ECO:0007669"/>
    <property type="project" value="UniProtKB-EC"/>
</dbReference>
<dbReference type="FunFam" id="3.40.1490.10:FF:000002">
    <property type="entry name" value="Peptidyl-tRNA hydrolase 2, mitochondrial"/>
    <property type="match status" value="1"/>
</dbReference>
<dbReference type="Gene3D" id="1.10.8.10">
    <property type="entry name" value="DNA helicase RuvA subunit, C-terminal domain"/>
    <property type="match status" value="1"/>
</dbReference>
<sequence>MGIDKAKALRALYFTGNNSAEAAISWIFENSESDTSSIDFGEREPEGGAIANEEDCDDYKMVFVVNCSLNMGVGKACAQVAHAALGLQLFLLENSKTYAKQFSKWTQEGETKVVLKAENADHLCVLAAKATSLKLPNYLVKDAGRTQIPAGSTTVLSIFGKIDVVDQVTRQLKLL</sequence>
<organism evidence="6 7">
    <name type="scientific">Tetranychus urticae</name>
    <name type="common">Two-spotted spider mite</name>
    <dbReference type="NCBI Taxonomy" id="32264"/>
    <lineage>
        <taxon>Eukaryota</taxon>
        <taxon>Metazoa</taxon>
        <taxon>Ecdysozoa</taxon>
        <taxon>Arthropoda</taxon>
        <taxon>Chelicerata</taxon>
        <taxon>Arachnida</taxon>
        <taxon>Acari</taxon>
        <taxon>Acariformes</taxon>
        <taxon>Trombidiformes</taxon>
        <taxon>Prostigmata</taxon>
        <taxon>Eleutherengona</taxon>
        <taxon>Raphignathae</taxon>
        <taxon>Tetranychoidea</taxon>
        <taxon>Tetranychidae</taxon>
        <taxon>Tetranychus</taxon>
    </lineage>
</organism>
<comment type="catalytic activity">
    <reaction evidence="4">
        <text>an N-acyl-L-alpha-aminoacyl-tRNA + H2O = an N-acyl-L-amino acid + a tRNA + H(+)</text>
        <dbReference type="Rhea" id="RHEA:54448"/>
        <dbReference type="Rhea" id="RHEA-COMP:10123"/>
        <dbReference type="Rhea" id="RHEA-COMP:13883"/>
        <dbReference type="ChEBI" id="CHEBI:15377"/>
        <dbReference type="ChEBI" id="CHEBI:15378"/>
        <dbReference type="ChEBI" id="CHEBI:59874"/>
        <dbReference type="ChEBI" id="CHEBI:78442"/>
        <dbReference type="ChEBI" id="CHEBI:138191"/>
        <dbReference type="EC" id="3.1.1.29"/>
    </reaction>
</comment>
<keyword evidence="7" id="KW-1185">Reference proteome</keyword>
<dbReference type="Gene3D" id="3.40.1490.10">
    <property type="entry name" value="Bit1"/>
    <property type="match status" value="1"/>
</dbReference>
<keyword evidence="2" id="KW-0378">Hydrolase</keyword>
<dbReference type="NCBIfam" id="TIGR00283">
    <property type="entry name" value="arch_pth2"/>
    <property type="match status" value="1"/>
</dbReference>
<reference evidence="7" key="1">
    <citation type="submission" date="2011-08" db="EMBL/GenBank/DDBJ databases">
        <authorList>
            <person name="Rombauts S."/>
        </authorList>
    </citation>
    <scope>NUCLEOTIDE SEQUENCE</scope>
    <source>
        <strain evidence="7">London</strain>
    </source>
</reference>
<dbReference type="eggNOG" id="KOG3282">
    <property type="taxonomic scope" value="Eukaryota"/>
</dbReference>
<accession>T1KBV3</accession>
<dbReference type="PANTHER" id="PTHR12649:SF29">
    <property type="entry name" value="AMINOACYL-TRNA HYDROLASE"/>
    <property type="match status" value="1"/>
</dbReference>
<evidence type="ECO:0000256" key="4">
    <source>
        <dbReference type="ARBA" id="ARBA00048707"/>
    </source>
</evidence>
<evidence type="ECO:0000313" key="6">
    <source>
        <dbReference type="EnsemblMetazoa" id="tetur08g05400.1"/>
    </source>
</evidence>
<dbReference type="InterPro" id="IPR002833">
    <property type="entry name" value="PTH2"/>
</dbReference>
<dbReference type="SUPFAM" id="SSF46934">
    <property type="entry name" value="UBA-like"/>
    <property type="match status" value="1"/>
</dbReference>
<evidence type="ECO:0000256" key="3">
    <source>
        <dbReference type="ARBA" id="ARBA00038050"/>
    </source>
</evidence>
<dbReference type="SUPFAM" id="SSF102462">
    <property type="entry name" value="Peptidyl-tRNA hydrolase II"/>
    <property type="match status" value="1"/>
</dbReference>
<dbReference type="AlphaFoldDB" id="T1KBV3"/>
<feature type="domain" description="UBA" evidence="5">
    <location>
        <begin position="1"/>
        <end position="30"/>
    </location>
</feature>
<dbReference type="EMBL" id="CAEY01001955">
    <property type="status" value="NOT_ANNOTATED_CDS"/>
    <property type="molecule type" value="Genomic_DNA"/>
</dbReference>